<organism evidence="19 20">
    <name type="scientific">Kitasatospora aburaviensis</name>
    <dbReference type="NCBI Taxonomy" id="67265"/>
    <lineage>
        <taxon>Bacteria</taxon>
        <taxon>Bacillati</taxon>
        <taxon>Actinomycetota</taxon>
        <taxon>Actinomycetes</taxon>
        <taxon>Kitasatosporales</taxon>
        <taxon>Streptomycetaceae</taxon>
        <taxon>Kitasatospora</taxon>
    </lineage>
</organism>
<dbReference type="InterPro" id="IPR007280">
    <property type="entry name" value="Peptidase_C_arc/bac"/>
</dbReference>
<keyword evidence="10 19" id="KW-0378">Hydrolase</keyword>
<evidence type="ECO:0000256" key="10">
    <source>
        <dbReference type="ARBA" id="ARBA00022801"/>
    </source>
</evidence>
<evidence type="ECO:0000256" key="5">
    <source>
        <dbReference type="ARBA" id="ARBA00012653"/>
    </source>
</evidence>
<dbReference type="Pfam" id="PF04151">
    <property type="entry name" value="PPC"/>
    <property type="match status" value="1"/>
</dbReference>
<evidence type="ECO:0000256" key="9">
    <source>
        <dbReference type="ARBA" id="ARBA00022729"/>
    </source>
</evidence>
<dbReference type="Pfam" id="PF08453">
    <property type="entry name" value="Peptidase_M9_N"/>
    <property type="match status" value="1"/>
</dbReference>
<evidence type="ECO:0000256" key="8">
    <source>
        <dbReference type="ARBA" id="ARBA00022723"/>
    </source>
</evidence>
<evidence type="ECO:0000256" key="13">
    <source>
        <dbReference type="ARBA" id="ARBA00023026"/>
    </source>
</evidence>
<gene>
    <name evidence="19" type="ORF">ACFP0N_24555</name>
</gene>
<keyword evidence="8" id="KW-0479">Metal-binding</keyword>
<dbReference type="InterPro" id="IPR000601">
    <property type="entry name" value="PKD_dom"/>
</dbReference>
<dbReference type="SMART" id="SM00089">
    <property type="entry name" value="PKD"/>
    <property type="match status" value="1"/>
</dbReference>
<accession>A0ABW1F4N3</accession>
<evidence type="ECO:0000256" key="11">
    <source>
        <dbReference type="ARBA" id="ARBA00022833"/>
    </source>
</evidence>
<keyword evidence="14" id="KW-0482">Metalloprotease</keyword>
<comment type="caution">
    <text evidence="19">The sequence shown here is derived from an EMBL/GenBank/DDBJ whole genome shotgun (WGS) entry which is preliminary data.</text>
</comment>
<keyword evidence="9 17" id="KW-0732">Signal</keyword>
<dbReference type="Gene3D" id="3.40.30.160">
    <property type="entry name" value="Collagenase ColT, N-terminal domain"/>
    <property type="match status" value="1"/>
</dbReference>
<evidence type="ECO:0000256" key="16">
    <source>
        <dbReference type="SAM" id="MobiDB-lite"/>
    </source>
</evidence>
<evidence type="ECO:0000259" key="18">
    <source>
        <dbReference type="PROSITE" id="PS50093"/>
    </source>
</evidence>
<evidence type="ECO:0000256" key="7">
    <source>
        <dbReference type="ARBA" id="ARBA00022670"/>
    </source>
</evidence>
<evidence type="ECO:0000256" key="1">
    <source>
        <dbReference type="ARBA" id="ARBA00000424"/>
    </source>
</evidence>
<feature type="domain" description="PKD" evidence="18">
    <location>
        <begin position="659"/>
        <end position="744"/>
    </location>
</feature>
<dbReference type="Gene3D" id="1.10.390.20">
    <property type="match status" value="1"/>
</dbReference>
<dbReference type="PRINTS" id="PR00931">
    <property type="entry name" value="MICOLLPTASE"/>
</dbReference>
<proteinExistence type="predicted"/>
<evidence type="ECO:0000256" key="2">
    <source>
        <dbReference type="ARBA" id="ARBA00001913"/>
    </source>
</evidence>
<dbReference type="PROSITE" id="PS50093">
    <property type="entry name" value="PKD"/>
    <property type="match status" value="1"/>
</dbReference>
<evidence type="ECO:0000256" key="14">
    <source>
        <dbReference type="ARBA" id="ARBA00023049"/>
    </source>
</evidence>
<feature type="compositionally biased region" description="Low complexity" evidence="16">
    <location>
        <begin position="41"/>
        <end position="61"/>
    </location>
</feature>
<dbReference type="PANTHER" id="PTHR13062:SF9">
    <property type="entry name" value="MICROBIAL COLLAGENASE"/>
    <property type="match status" value="1"/>
</dbReference>
<dbReference type="InterPro" id="IPR035986">
    <property type="entry name" value="PKD_dom_sf"/>
</dbReference>
<evidence type="ECO:0000256" key="6">
    <source>
        <dbReference type="ARBA" id="ARBA00022525"/>
    </source>
</evidence>
<dbReference type="Gene3D" id="2.60.120.380">
    <property type="match status" value="1"/>
</dbReference>
<evidence type="ECO:0000313" key="20">
    <source>
        <dbReference type="Proteomes" id="UP001596067"/>
    </source>
</evidence>
<dbReference type="InterPro" id="IPR013783">
    <property type="entry name" value="Ig-like_fold"/>
</dbReference>
<dbReference type="Pfam" id="PF01752">
    <property type="entry name" value="Peptidase_M9"/>
    <property type="match status" value="1"/>
</dbReference>
<dbReference type="Pfam" id="PF18911">
    <property type="entry name" value="PKD_4"/>
    <property type="match status" value="1"/>
</dbReference>
<feature type="chain" id="PRO_5045063394" description="microbial collagenase" evidence="17">
    <location>
        <begin position="32"/>
        <end position="855"/>
    </location>
</feature>
<comment type="cofactor">
    <cofactor evidence="2">
        <name>Ca(2+)</name>
        <dbReference type="ChEBI" id="CHEBI:29108"/>
    </cofactor>
</comment>
<keyword evidence="20" id="KW-1185">Reference proteome</keyword>
<feature type="signal peptide" evidence="17">
    <location>
        <begin position="1"/>
        <end position="31"/>
    </location>
</feature>
<evidence type="ECO:0000256" key="12">
    <source>
        <dbReference type="ARBA" id="ARBA00022837"/>
    </source>
</evidence>
<feature type="compositionally biased region" description="Polar residues" evidence="16">
    <location>
        <begin position="79"/>
        <end position="95"/>
    </location>
</feature>
<comment type="cofactor">
    <cofactor evidence="3">
        <name>Zn(2+)</name>
        <dbReference type="ChEBI" id="CHEBI:29105"/>
    </cofactor>
</comment>
<dbReference type="PANTHER" id="PTHR13062">
    <property type="entry name" value="COLLAGENASE"/>
    <property type="match status" value="1"/>
</dbReference>
<dbReference type="EC" id="3.4.24.3" evidence="5"/>
<keyword evidence="11" id="KW-0862">Zinc</keyword>
<protein>
    <recommendedName>
        <fullName evidence="5">microbial collagenase</fullName>
        <ecNumber evidence="5">3.4.24.3</ecNumber>
    </recommendedName>
</protein>
<comment type="subcellular location">
    <subcellularLocation>
        <location evidence="4">Secreted</location>
    </subcellularLocation>
</comment>
<sequence length="855" mass="91006">MRLRIPLPTLAAGLVAGCIAAGTLMPAPATAVPAAVGGKAAPATAPAFPKPAGAATDQATETDTEEHHHGVVAPLSPEVLSQPSELTVPGATTRTPEPAGKPTGLAAAAAAAPGCTPADFSSRTGTELVSFILGSTTECVTTLFEGVDATTAPGVFKQSQMVPVAAAYKEKADAYNGTNGNGIQQLVLFLRAGYYAQYKFSGTVGGYDSSLTNTVKLGADAYFANPRSNDVTDANADILKEALILTDSINLQGSFLDVYKRYLNAYDASYDANAKMSNAVNTIFRTPTWRGASNPQFINALTADTSLLTTLADFAVKHRDLFAGANGALAANAGNNLTKLSGANATIAAVARPQVKRVLESAPIPGPYGALWVKVAYQVSVSWPGDCGYYGTCDLPAVMTAKVLPNQLTCDNRIIKAQALSRAELDEVCASLRNQDAVVHGIVKDNGPIPDQYAKTVVVGIFANKADYVTYSWPIFNNGTDNGGQTVMDATDPNNQARIVMHQKAWNVNDPARVWNLNHEYTHYLDAIYDMKGNFSAQMSVPTIWWVEGLAEYVSYTYRGATDVDAMAQAAKHTYKLSDLFQTTYGNADSTRVYPWGYLAVRYMLEKHPADVKAILERFRLADYQGAYALYNGFGTRYDADFDVWLNACAAGACHAPGPTSLFDQTVNGATVRLTDRSVQTGSGRIVKWSWYFGDGSPASQERNPSHTFAKAGSYTVALTTTDDTGRSATTPATVTTTVDGGPVTLPACTQTRLDELGRNCSRADRTRTKGNLDYLYVYLPAGTSTLKVDTSGGTGTAHLYYNADTWASPSAFTASSTQSGTTQSITVTNPTAGYRYISLYAVTDFSGVTVSTRF</sequence>
<dbReference type="SUPFAM" id="SSF49299">
    <property type="entry name" value="PKD domain"/>
    <property type="match status" value="1"/>
</dbReference>
<evidence type="ECO:0000256" key="15">
    <source>
        <dbReference type="ARBA" id="ARBA00023145"/>
    </source>
</evidence>
<comment type="catalytic activity">
    <reaction evidence="1">
        <text>Digestion of native collagen in the triple helical region at Xaa-|-Gly bonds. With synthetic peptides, a preference is shown for Gly at P3 and P1', Pro and Ala at P2 and P2', and hydroxyproline, Ala or Arg at P3'.</text>
        <dbReference type="EC" id="3.4.24.3"/>
    </reaction>
</comment>
<dbReference type="CDD" id="cd00146">
    <property type="entry name" value="PKD"/>
    <property type="match status" value="1"/>
</dbReference>
<dbReference type="InterPro" id="IPR022409">
    <property type="entry name" value="PKD/Chitinase_dom"/>
</dbReference>
<dbReference type="PROSITE" id="PS51257">
    <property type="entry name" value="PROKAR_LIPOPROTEIN"/>
    <property type="match status" value="1"/>
</dbReference>
<keyword evidence="6" id="KW-0964">Secreted</keyword>
<evidence type="ECO:0000256" key="17">
    <source>
        <dbReference type="SAM" id="SignalP"/>
    </source>
</evidence>
<dbReference type="RefSeq" id="WP_345329166.1">
    <property type="nucleotide sequence ID" value="NZ_BAAAVH010000069.1"/>
</dbReference>
<reference evidence="20" key="1">
    <citation type="journal article" date="2019" name="Int. J. Syst. Evol. Microbiol.">
        <title>The Global Catalogue of Microorganisms (GCM) 10K type strain sequencing project: providing services to taxonomists for standard genome sequencing and annotation.</title>
        <authorList>
            <consortium name="The Broad Institute Genomics Platform"/>
            <consortium name="The Broad Institute Genome Sequencing Center for Infectious Disease"/>
            <person name="Wu L."/>
            <person name="Ma J."/>
        </authorList>
    </citation>
    <scope>NUCLEOTIDE SEQUENCE [LARGE SCALE GENOMIC DNA]</scope>
    <source>
        <strain evidence="20">CGMCC 4.1469</strain>
    </source>
</reference>
<evidence type="ECO:0000256" key="3">
    <source>
        <dbReference type="ARBA" id="ARBA00001947"/>
    </source>
</evidence>
<dbReference type="InterPro" id="IPR002169">
    <property type="entry name" value="Peptidase_M9A/M9B"/>
</dbReference>
<keyword evidence="7" id="KW-0645">Protease</keyword>
<dbReference type="EMBL" id="JBHSOD010000035">
    <property type="protein sequence ID" value="MFC5888139.1"/>
    <property type="molecule type" value="Genomic_DNA"/>
</dbReference>
<dbReference type="Proteomes" id="UP001596067">
    <property type="component" value="Unassembled WGS sequence"/>
</dbReference>
<dbReference type="GO" id="GO:0004222">
    <property type="term" value="F:metalloendopeptidase activity"/>
    <property type="evidence" value="ECO:0007669"/>
    <property type="project" value="UniProtKB-EC"/>
</dbReference>
<keyword evidence="15" id="KW-0865">Zymogen</keyword>
<keyword evidence="13" id="KW-0843">Virulence</keyword>
<evidence type="ECO:0000313" key="19">
    <source>
        <dbReference type="EMBL" id="MFC5888139.1"/>
    </source>
</evidence>
<dbReference type="InterPro" id="IPR013661">
    <property type="entry name" value="Peptidase_M9_N_dom"/>
</dbReference>
<evidence type="ECO:0000256" key="4">
    <source>
        <dbReference type="ARBA" id="ARBA00004613"/>
    </source>
</evidence>
<name>A0ABW1F4N3_9ACTN</name>
<keyword evidence="12" id="KW-0106">Calcium</keyword>
<dbReference type="Gene3D" id="2.60.40.10">
    <property type="entry name" value="Immunoglobulins"/>
    <property type="match status" value="1"/>
</dbReference>
<feature type="region of interest" description="Disordered" evidence="16">
    <location>
        <begin position="41"/>
        <end position="105"/>
    </location>
</feature>